<sequence length="229" mass="24552">MSSTPSVEAVLFDWDGTLADSEHITVAALRAAWSHVGAPGEPPVERFLALAGQPAADILARLGLPPAALEPYSRTARALVDRTRLFGGARELLTELRGRGVRVGVITGKDRDRIEPTMEFLGVGHLVEALVTPDDEPAPKPSAEGVWWLLRELDVVPGRAVLVGDSVADMEAGRAAGVRTVACTWGTGREDDLARFEPWKTLSQFSQLTDLLGHLTSPLLPSPRSVPGR</sequence>
<dbReference type="SFLD" id="SFLDS00003">
    <property type="entry name" value="Haloacid_Dehalogenase"/>
    <property type="match status" value="1"/>
</dbReference>
<dbReference type="SFLD" id="SFLDG01129">
    <property type="entry name" value="C1.5:_HAD__Beta-PGM__Phosphata"/>
    <property type="match status" value="1"/>
</dbReference>
<dbReference type="Pfam" id="PF13419">
    <property type="entry name" value="HAD_2"/>
    <property type="match status" value="1"/>
</dbReference>
<dbReference type="GO" id="GO:0008967">
    <property type="term" value="F:phosphoglycolate phosphatase activity"/>
    <property type="evidence" value="ECO:0007669"/>
    <property type="project" value="TreeGrafter"/>
</dbReference>
<protein>
    <submittedName>
        <fullName evidence="1">Probable hydrolase</fullName>
    </submittedName>
</protein>
<dbReference type="Proteomes" id="UP000001444">
    <property type="component" value="Chromosome"/>
</dbReference>
<dbReference type="GeneID" id="24308202"/>
<dbReference type="PANTHER" id="PTHR43434:SF24">
    <property type="entry name" value="HYDROLASE-RELATED"/>
    <property type="match status" value="1"/>
</dbReference>
<dbReference type="HOGENOM" id="CLU_045011_19_2_11"/>
<keyword evidence="1" id="KW-0378">Hydrolase</keyword>
<dbReference type="InterPro" id="IPR023214">
    <property type="entry name" value="HAD_sf"/>
</dbReference>
<accession>C9Z7X3</accession>
<dbReference type="InterPro" id="IPR036412">
    <property type="entry name" value="HAD-like_sf"/>
</dbReference>
<dbReference type="STRING" id="680198.SCAB_89411"/>
<dbReference type="Gene3D" id="3.40.50.1000">
    <property type="entry name" value="HAD superfamily/HAD-like"/>
    <property type="match status" value="1"/>
</dbReference>
<dbReference type="KEGG" id="scb:SCAB_89411"/>
<reference evidence="1 2" key="1">
    <citation type="journal article" date="2010" name="Mol. Plant Microbe Interact.">
        <title>Streptomyces scabies 87-22 contains a coronafacic acid-like biosynthetic cluster that contributes to plant-microbe interactions.</title>
        <authorList>
            <person name="Bignell D.R."/>
            <person name="Seipke R.F."/>
            <person name="Huguet-Tapia J.C."/>
            <person name="Chambers A.H."/>
            <person name="Parry R.J."/>
            <person name="Loria R."/>
        </authorList>
    </citation>
    <scope>NUCLEOTIDE SEQUENCE [LARGE SCALE GENOMIC DNA]</scope>
    <source>
        <strain evidence="1 2">87.22</strain>
    </source>
</reference>
<dbReference type="Gene3D" id="1.10.150.240">
    <property type="entry name" value="Putative phosphatase, domain 2"/>
    <property type="match status" value="1"/>
</dbReference>
<organism evidence="1 2">
    <name type="scientific">Streptomyces scabiei (strain 87.22)</name>
    <dbReference type="NCBI Taxonomy" id="680198"/>
    <lineage>
        <taxon>Bacteria</taxon>
        <taxon>Bacillati</taxon>
        <taxon>Actinomycetota</taxon>
        <taxon>Actinomycetes</taxon>
        <taxon>Kitasatosporales</taxon>
        <taxon>Streptomycetaceae</taxon>
        <taxon>Streptomyces</taxon>
    </lineage>
</organism>
<dbReference type="InterPro" id="IPR041492">
    <property type="entry name" value="HAD_2"/>
</dbReference>
<dbReference type="GO" id="GO:0005829">
    <property type="term" value="C:cytosol"/>
    <property type="evidence" value="ECO:0007669"/>
    <property type="project" value="TreeGrafter"/>
</dbReference>
<evidence type="ECO:0000313" key="2">
    <source>
        <dbReference type="Proteomes" id="UP000001444"/>
    </source>
</evidence>
<dbReference type="PANTHER" id="PTHR43434">
    <property type="entry name" value="PHOSPHOGLYCOLATE PHOSPHATASE"/>
    <property type="match status" value="1"/>
</dbReference>
<dbReference type="RefSeq" id="WP_013006310.1">
    <property type="nucleotide sequence ID" value="NC_013929.1"/>
</dbReference>
<keyword evidence="2" id="KW-1185">Reference proteome</keyword>
<evidence type="ECO:0000313" key="1">
    <source>
        <dbReference type="EMBL" id="CBG75876.1"/>
    </source>
</evidence>
<dbReference type="eggNOG" id="COG0546">
    <property type="taxonomic scope" value="Bacteria"/>
</dbReference>
<dbReference type="SUPFAM" id="SSF56784">
    <property type="entry name" value="HAD-like"/>
    <property type="match status" value="1"/>
</dbReference>
<dbReference type="EMBL" id="FN554889">
    <property type="protein sequence ID" value="CBG75876.1"/>
    <property type="molecule type" value="Genomic_DNA"/>
</dbReference>
<dbReference type="InterPro" id="IPR023198">
    <property type="entry name" value="PGP-like_dom2"/>
</dbReference>
<dbReference type="GO" id="GO:0006281">
    <property type="term" value="P:DNA repair"/>
    <property type="evidence" value="ECO:0007669"/>
    <property type="project" value="TreeGrafter"/>
</dbReference>
<dbReference type="AlphaFoldDB" id="C9Z7X3"/>
<dbReference type="InterPro" id="IPR050155">
    <property type="entry name" value="HAD-like_hydrolase_sf"/>
</dbReference>
<proteinExistence type="predicted"/>
<name>C9Z7X3_STRSW</name>
<gene>
    <name evidence="1" type="ordered locus">SCAB_89411</name>
</gene>